<evidence type="ECO:0000313" key="2">
    <source>
        <dbReference type="EMBL" id="SDT45458.1"/>
    </source>
</evidence>
<evidence type="ECO:0000313" key="3">
    <source>
        <dbReference type="Proteomes" id="UP000199679"/>
    </source>
</evidence>
<evidence type="ECO:0000256" key="1">
    <source>
        <dbReference type="SAM" id="SignalP"/>
    </source>
</evidence>
<dbReference type="SUPFAM" id="SSF82171">
    <property type="entry name" value="DPP6 N-terminal domain-like"/>
    <property type="match status" value="1"/>
</dbReference>
<dbReference type="PROSITE" id="PS51257">
    <property type="entry name" value="PROKAR_LIPOPROTEIN"/>
    <property type="match status" value="1"/>
</dbReference>
<keyword evidence="1" id="KW-0732">Signal</keyword>
<proteinExistence type="predicted"/>
<dbReference type="OrthoDB" id="9809364at2"/>
<gene>
    <name evidence="2" type="ORF">SAMN05216490_3542</name>
</gene>
<dbReference type="STRING" id="652787.SAMN05216490_3542"/>
<protein>
    <submittedName>
        <fullName evidence="2">WD40-like Beta Propeller Repeat</fullName>
    </submittedName>
</protein>
<sequence>MKLSITSAFIFAVGCCLPFAALCQGAPHYSSVIDTADRPQVFAPGIISTPNSEWATSFTPDEQTVYSSQGAIYWTIVFSKKQNGVWQKPNVAAFSGRFRDTDPFVTPDGKRIFFISNRPTPEMPQDKSQRAMHVWYADHLTGDNWGIPHHLDSIINLNGIGNYAPSVSAKGTLFYCSRRKELTGMQSFYATWLGDHYAAPKQLIIKGAAEIQDPFIAPDESYIIFLNGNDIYISFKKDGEWAEAQSLGPQVNNGDGNSSPCVSPDGRMLYYSSNRVQGFYKRDLSKPALNYDQLVQENNGLFNSNGNILMIPIHLPKS</sequence>
<dbReference type="Proteomes" id="UP000199679">
    <property type="component" value="Chromosome I"/>
</dbReference>
<dbReference type="InterPro" id="IPR011659">
    <property type="entry name" value="WD40"/>
</dbReference>
<dbReference type="InterPro" id="IPR011042">
    <property type="entry name" value="6-blade_b-propeller_TolB-like"/>
</dbReference>
<keyword evidence="3" id="KW-1185">Reference proteome</keyword>
<feature type="chain" id="PRO_5009268842" evidence="1">
    <location>
        <begin position="21"/>
        <end position="318"/>
    </location>
</feature>
<dbReference type="Gene3D" id="2.120.10.30">
    <property type="entry name" value="TolB, C-terminal domain"/>
    <property type="match status" value="1"/>
</dbReference>
<dbReference type="RefSeq" id="WP_091375844.1">
    <property type="nucleotide sequence ID" value="NZ_LT629740.1"/>
</dbReference>
<reference evidence="2 3" key="1">
    <citation type="submission" date="2016-10" db="EMBL/GenBank/DDBJ databases">
        <authorList>
            <person name="de Groot N.N."/>
        </authorList>
    </citation>
    <scope>NUCLEOTIDE SEQUENCE [LARGE SCALE GENOMIC DNA]</scope>
    <source>
        <strain evidence="2 3">MP1X4</strain>
    </source>
</reference>
<organism evidence="2 3">
    <name type="scientific">Mucilaginibacter mallensis</name>
    <dbReference type="NCBI Taxonomy" id="652787"/>
    <lineage>
        <taxon>Bacteria</taxon>
        <taxon>Pseudomonadati</taxon>
        <taxon>Bacteroidota</taxon>
        <taxon>Sphingobacteriia</taxon>
        <taxon>Sphingobacteriales</taxon>
        <taxon>Sphingobacteriaceae</taxon>
        <taxon>Mucilaginibacter</taxon>
    </lineage>
</organism>
<dbReference type="AlphaFoldDB" id="A0A1H2AHI6"/>
<dbReference type="Pfam" id="PF07676">
    <property type="entry name" value="PD40"/>
    <property type="match status" value="2"/>
</dbReference>
<feature type="signal peptide" evidence="1">
    <location>
        <begin position="1"/>
        <end position="20"/>
    </location>
</feature>
<dbReference type="EMBL" id="LT629740">
    <property type="protein sequence ID" value="SDT45458.1"/>
    <property type="molecule type" value="Genomic_DNA"/>
</dbReference>
<name>A0A1H2AHI6_MUCMA</name>
<accession>A0A1H2AHI6</accession>